<comment type="subcellular location">
    <subcellularLocation>
        <location evidence="2">Cytoplasm</location>
    </subcellularLocation>
</comment>
<dbReference type="InterPro" id="IPR036388">
    <property type="entry name" value="WH-like_DNA-bd_sf"/>
</dbReference>
<sequence>MVEDVAEEYLEELIHRSMIQVAGRKWDGRVKSCRIHDLLRDLAISKAKDSKKFEVHRNIIFAYPFNPRRLIAHDSKNISQHLHTCRLIRSLICSLDFPPSSLVSCLRTKLLTVLDLTLTEPHRWDLPKEIGEFIHLKYFSFKNVIGSLPWSIGPDVDPRKVTNLRVLKLMAQSYIGEKMTCSSEGFSQLEFLRLKDLYALEELKVEERAMPSLKTLQIVLCYKMKTLLHELLKLKNLQRVNLESMDDELIQEIETTEGEEYDKIRGITSIIKHHENINVARALEGIVF</sequence>
<evidence type="ECO:0000256" key="6">
    <source>
        <dbReference type="ARBA" id="ARBA00022821"/>
    </source>
</evidence>
<evidence type="ECO:0000256" key="4">
    <source>
        <dbReference type="ARBA" id="ARBA00022667"/>
    </source>
</evidence>
<keyword evidence="3" id="KW-0963">Cytoplasm</keyword>
<comment type="caution">
    <text evidence="8">The sequence shown here is derived from an EMBL/GenBank/DDBJ whole genome shotgun (WGS) entry which is preliminary data.</text>
</comment>
<protein>
    <submittedName>
        <fullName evidence="8">Putative disease resistance RPP13-like protein 3</fullName>
    </submittedName>
</protein>
<evidence type="ECO:0000256" key="3">
    <source>
        <dbReference type="ARBA" id="ARBA00022490"/>
    </source>
</evidence>
<accession>A0A438D589</accession>
<dbReference type="Gene3D" id="3.80.10.10">
    <property type="entry name" value="Ribonuclease Inhibitor"/>
    <property type="match status" value="1"/>
</dbReference>
<dbReference type="Proteomes" id="UP000288805">
    <property type="component" value="Unassembled WGS sequence"/>
</dbReference>
<dbReference type="AlphaFoldDB" id="A0A438D589"/>
<keyword evidence="4" id="KW-0381">Hypersensitive response</keyword>
<name>A0A438D589_VITVI</name>
<evidence type="ECO:0000256" key="1">
    <source>
        <dbReference type="ARBA" id="ARBA00002074"/>
    </source>
</evidence>
<dbReference type="InterPro" id="IPR044974">
    <property type="entry name" value="Disease_R_plants"/>
</dbReference>
<comment type="function">
    <text evidence="1">Confers resistance to late blight (Phytophthora infestans) races carrying the avirulence gene Avr1. Resistance proteins guard the plant against pathogens that contain an appropriate avirulence protein via an indirect interaction with this avirulence protein. That triggers a defense system including the hypersensitive response, which restricts the pathogen growth.</text>
</comment>
<keyword evidence="6" id="KW-0611">Plant defense</keyword>
<dbReference type="Gene3D" id="1.10.10.10">
    <property type="entry name" value="Winged helix-like DNA-binding domain superfamily/Winged helix DNA-binding domain"/>
    <property type="match status" value="1"/>
</dbReference>
<evidence type="ECO:0000313" key="9">
    <source>
        <dbReference type="Proteomes" id="UP000288805"/>
    </source>
</evidence>
<gene>
    <name evidence="8" type="primary">RPP13L3_9</name>
    <name evidence="8" type="ORF">CK203_101263</name>
</gene>
<dbReference type="EMBL" id="QGNW01001790">
    <property type="protein sequence ID" value="RVW30659.1"/>
    <property type="molecule type" value="Genomic_DNA"/>
</dbReference>
<dbReference type="GO" id="GO:0009626">
    <property type="term" value="P:plant-type hypersensitive response"/>
    <property type="evidence" value="ECO:0007669"/>
    <property type="project" value="UniProtKB-KW"/>
</dbReference>
<evidence type="ECO:0000256" key="5">
    <source>
        <dbReference type="ARBA" id="ARBA00022737"/>
    </source>
</evidence>
<dbReference type="Pfam" id="PF23559">
    <property type="entry name" value="WHD_DRP"/>
    <property type="match status" value="1"/>
</dbReference>
<reference evidence="8 9" key="1">
    <citation type="journal article" date="2018" name="PLoS Genet.">
        <title>Population sequencing reveals clonal diversity and ancestral inbreeding in the grapevine cultivar Chardonnay.</title>
        <authorList>
            <person name="Roach M.J."/>
            <person name="Johnson D.L."/>
            <person name="Bohlmann J."/>
            <person name="van Vuuren H.J."/>
            <person name="Jones S.J."/>
            <person name="Pretorius I.S."/>
            <person name="Schmidt S.A."/>
            <person name="Borneman A.R."/>
        </authorList>
    </citation>
    <scope>NUCLEOTIDE SEQUENCE [LARGE SCALE GENOMIC DNA]</scope>
    <source>
        <strain evidence="9">cv. Chardonnay</strain>
        <tissue evidence="8">Leaf</tissue>
    </source>
</reference>
<feature type="domain" description="Disease resistance protein winged helix" evidence="7">
    <location>
        <begin position="2"/>
        <end position="43"/>
    </location>
</feature>
<proteinExistence type="predicted"/>
<dbReference type="InterPro" id="IPR032675">
    <property type="entry name" value="LRR_dom_sf"/>
</dbReference>
<evidence type="ECO:0000256" key="2">
    <source>
        <dbReference type="ARBA" id="ARBA00004496"/>
    </source>
</evidence>
<dbReference type="PANTHER" id="PTHR23155">
    <property type="entry name" value="DISEASE RESISTANCE PROTEIN RP"/>
    <property type="match status" value="1"/>
</dbReference>
<organism evidence="8 9">
    <name type="scientific">Vitis vinifera</name>
    <name type="common">Grape</name>
    <dbReference type="NCBI Taxonomy" id="29760"/>
    <lineage>
        <taxon>Eukaryota</taxon>
        <taxon>Viridiplantae</taxon>
        <taxon>Streptophyta</taxon>
        <taxon>Embryophyta</taxon>
        <taxon>Tracheophyta</taxon>
        <taxon>Spermatophyta</taxon>
        <taxon>Magnoliopsida</taxon>
        <taxon>eudicotyledons</taxon>
        <taxon>Gunneridae</taxon>
        <taxon>Pentapetalae</taxon>
        <taxon>rosids</taxon>
        <taxon>Vitales</taxon>
        <taxon>Vitaceae</taxon>
        <taxon>Viteae</taxon>
        <taxon>Vitis</taxon>
    </lineage>
</organism>
<dbReference type="InterPro" id="IPR058922">
    <property type="entry name" value="WHD_DRP"/>
</dbReference>
<keyword evidence="5" id="KW-0677">Repeat</keyword>
<evidence type="ECO:0000313" key="8">
    <source>
        <dbReference type="EMBL" id="RVW30659.1"/>
    </source>
</evidence>
<dbReference type="PANTHER" id="PTHR23155:SF1152">
    <property type="entry name" value="AAA+ ATPASE DOMAIN-CONTAINING PROTEIN"/>
    <property type="match status" value="1"/>
</dbReference>
<dbReference type="SUPFAM" id="SSF52058">
    <property type="entry name" value="L domain-like"/>
    <property type="match status" value="1"/>
</dbReference>
<evidence type="ECO:0000259" key="7">
    <source>
        <dbReference type="Pfam" id="PF23559"/>
    </source>
</evidence>